<name>A0AA39NLC2_ARMTA</name>
<reference evidence="1" key="1">
    <citation type="submission" date="2023-06" db="EMBL/GenBank/DDBJ databases">
        <authorList>
            <consortium name="Lawrence Berkeley National Laboratory"/>
            <person name="Ahrendt S."/>
            <person name="Sahu N."/>
            <person name="Indic B."/>
            <person name="Wong-Bajracharya J."/>
            <person name="Merenyi Z."/>
            <person name="Ke H.-M."/>
            <person name="Monk M."/>
            <person name="Kocsube S."/>
            <person name="Drula E."/>
            <person name="Lipzen A."/>
            <person name="Balint B."/>
            <person name="Henrissat B."/>
            <person name="Andreopoulos B."/>
            <person name="Martin F.M."/>
            <person name="Harder C.B."/>
            <person name="Rigling D."/>
            <person name="Ford K.L."/>
            <person name="Foster G.D."/>
            <person name="Pangilinan J."/>
            <person name="Papanicolaou A."/>
            <person name="Barry K."/>
            <person name="LaButti K."/>
            <person name="Viragh M."/>
            <person name="Koriabine M."/>
            <person name="Yan M."/>
            <person name="Riley R."/>
            <person name="Champramary S."/>
            <person name="Plett K.L."/>
            <person name="Tsai I.J."/>
            <person name="Slot J."/>
            <person name="Sipos G."/>
            <person name="Plett J."/>
            <person name="Nagy L.G."/>
            <person name="Grigoriev I.V."/>
        </authorList>
    </citation>
    <scope>NUCLEOTIDE SEQUENCE</scope>
    <source>
        <strain evidence="1">CCBAS 213</strain>
    </source>
</reference>
<proteinExistence type="predicted"/>
<gene>
    <name evidence="1" type="ORF">EV420DRAFT_1238708</name>
</gene>
<evidence type="ECO:0000313" key="2">
    <source>
        <dbReference type="Proteomes" id="UP001175211"/>
    </source>
</evidence>
<dbReference type="RefSeq" id="XP_060338036.1">
    <property type="nucleotide sequence ID" value="XM_060466612.1"/>
</dbReference>
<dbReference type="AlphaFoldDB" id="A0AA39NLC2"/>
<organism evidence="1 2">
    <name type="scientific">Armillaria tabescens</name>
    <name type="common">Ringless honey mushroom</name>
    <name type="synonym">Agaricus tabescens</name>
    <dbReference type="NCBI Taxonomy" id="1929756"/>
    <lineage>
        <taxon>Eukaryota</taxon>
        <taxon>Fungi</taxon>
        <taxon>Dikarya</taxon>
        <taxon>Basidiomycota</taxon>
        <taxon>Agaricomycotina</taxon>
        <taxon>Agaricomycetes</taxon>
        <taxon>Agaricomycetidae</taxon>
        <taxon>Agaricales</taxon>
        <taxon>Marasmiineae</taxon>
        <taxon>Physalacriaceae</taxon>
        <taxon>Desarmillaria</taxon>
    </lineage>
</organism>
<comment type="caution">
    <text evidence="1">The sequence shown here is derived from an EMBL/GenBank/DDBJ whole genome shotgun (WGS) entry which is preliminary data.</text>
</comment>
<dbReference type="EMBL" id="JAUEPS010000002">
    <property type="protein sequence ID" value="KAK0467761.1"/>
    <property type="molecule type" value="Genomic_DNA"/>
</dbReference>
<protein>
    <submittedName>
        <fullName evidence="1">Uncharacterized protein</fullName>
    </submittedName>
</protein>
<feature type="non-terminal residue" evidence="1">
    <location>
        <position position="1"/>
    </location>
</feature>
<dbReference type="GeneID" id="85350160"/>
<keyword evidence="2" id="KW-1185">Reference proteome</keyword>
<dbReference type="Proteomes" id="UP001175211">
    <property type="component" value="Unassembled WGS sequence"/>
</dbReference>
<evidence type="ECO:0000313" key="1">
    <source>
        <dbReference type="EMBL" id="KAK0467761.1"/>
    </source>
</evidence>
<accession>A0AA39NLC2</accession>
<sequence>HFTGTKLHQQTQKSISCCKPVLMAAIWKFNEYVEQLEQLANKNKIKFPLPCQLSTELMHLKNSDNLLQDVWI</sequence>
<feature type="non-terminal residue" evidence="1">
    <location>
        <position position="72"/>
    </location>
</feature>